<feature type="compositionally biased region" description="Basic and acidic residues" evidence="1">
    <location>
        <begin position="24"/>
        <end position="36"/>
    </location>
</feature>
<feature type="signal peptide" evidence="2">
    <location>
        <begin position="1"/>
        <end position="22"/>
    </location>
</feature>
<feature type="chain" id="PRO_5041251081" evidence="2">
    <location>
        <begin position="23"/>
        <end position="74"/>
    </location>
</feature>
<evidence type="ECO:0000313" key="3">
    <source>
        <dbReference type="EMBL" id="KAK0401197.1"/>
    </source>
</evidence>
<comment type="caution">
    <text evidence="3">The sequence shown here is derived from an EMBL/GenBank/DDBJ whole genome shotgun (WGS) entry which is preliminary data.</text>
</comment>
<dbReference type="AlphaFoldDB" id="A0AA39H8H7"/>
<evidence type="ECO:0000313" key="4">
    <source>
        <dbReference type="Proteomes" id="UP001175271"/>
    </source>
</evidence>
<dbReference type="EMBL" id="JAUCMV010000004">
    <property type="protein sequence ID" value="KAK0401197.1"/>
    <property type="molecule type" value="Genomic_DNA"/>
</dbReference>
<feature type="region of interest" description="Disordered" evidence="1">
    <location>
        <begin position="24"/>
        <end position="74"/>
    </location>
</feature>
<accession>A0AA39H8H7</accession>
<evidence type="ECO:0000256" key="2">
    <source>
        <dbReference type="SAM" id="SignalP"/>
    </source>
</evidence>
<reference evidence="3" key="1">
    <citation type="submission" date="2023-06" db="EMBL/GenBank/DDBJ databases">
        <title>Genomic analysis of the entomopathogenic nematode Steinernema hermaphroditum.</title>
        <authorList>
            <person name="Schwarz E.M."/>
            <person name="Heppert J.K."/>
            <person name="Baniya A."/>
            <person name="Schwartz H.T."/>
            <person name="Tan C.-H."/>
            <person name="Antoshechkin I."/>
            <person name="Sternberg P.W."/>
            <person name="Goodrich-Blair H."/>
            <person name="Dillman A.R."/>
        </authorList>
    </citation>
    <scope>NUCLEOTIDE SEQUENCE</scope>
    <source>
        <strain evidence="3">PS9179</strain>
        <tissue evidence="3">Whole animal</tissue>
    </source>
</reference>
<dbReference type="Proteomes" id="UP001175271">
    <property type="component" value="Unassembled WGS sequence"/>
</dbReference>
<keyword evidence="2" id="KW-0732">Signal</keyword>
<feature type="compositionally biased region" description="Basic and acidic residues" evidence="1">
    <location>
        <begin position="44"/>
        <end position="56"/>
    </location>
</feature>
<evidence type="ECO:0000256" key="1">
    <source>
        <dbReference type="SAM" id="MobiDB-lite"/>
    </source>
</evidence>
<keyword evidence="4" id="KW-1185">Reference proteome</keyword>
<name>A0AA39H8H7_9BILA</name>
<feature type="compositionally biased region" description="Low complexity" evidence="1">
    <location>
        <begin position="61"/>
        <end position="74"/>
    </location>
</feature>
<proteinExistence type="predicted"/>
<organism evidence="3 4">
    <name type="scientific">Steinernema hermaphroditum</name>
    <dbReference type="NCBI Taxonomy" id="289476"/>
    <lineage>
        <taxon>Eukaryota</taxon>
        <taxon>Metazoa</taxon>
        <taxon>Ecdysozoa</taxon>
        <taxon>Nematoda</taxon>
        <taxon>Chromadorea</taxon>
        <taxon>Rhabditida</taxon>
        <taxon>Tylenchina</taxon>
        <taxon>Panagrolaimomorpha</taxon>
        <taxon>Strongyloidoidea</taxon>
        <taxon>Steinernematidae</taxon>
        <taxon>Steinernema</taxon>
    </lineage>
</organism>
<gene>
    <name evidence="3" type="ORF">QR680_015639</name>
</gene>
<protein>
    <submittedName>
        <fullName evidence="3">Uncharacterized protein</fullName>
    </submittedName>
</protein>
<sequence length="74" mass="8108">MKMLRKLMLIFLAFLLLSTALGAHEKNPKSESHESTTHGPKPKRSAESDSNSHEDQQTNGTKATTASTPSTKKQ</sequence>